<sequence length="510" mass="57957">MIVSLAATVVRYAAVFGITLLLVDYAHILLLRRKLPPGPFPLPIFGNTLLFPDRKPWILIERLSKQHESAIVTFWVGRQPTIYLNDCWVAKELLDKRASIYASRPRQVVLGELLGGLSNGATMYYGERWRLHRKLTHGVVGRQKVASYQHFQDLESKATTFRLLEDPDNYTAHLERSATSVMSLIGTGKRISQMNDPMTLNVLQGTAQYGEKVVVGKHFPMILETFPWIASLSLVKSLFKFGDGTRNMYYIMAKEASEEQRDCYFRNVYESQSTYGLSDDEVASLTGNLFGAGIEPATYTMFSFILAACHFPEAMKEARAEIDAVCGTGRSPTCEDHRRMPHVQAVMNEVLRWRAPAVLGGQPHAPLEDDYFEGFLIPKNTSVTGNLWAIHRHERDFPEPDQFCPQRHFPGHSLYRPLPMERRHMAFGWGRRICAGAVLAEQGLVTQMARLLWAFDIEAEEGNSISVFDYTSGFNIRPKPFRCKFTPRSREIWQTIVLEGKEAEEILSRS</sequence>
<comment type="cofactor">
    <cofactor evidence="5">
        <name>heme</name>
        <dbReference type="ChEBI" id="CHEBI:30413"/>
    </cofactor>
</comment>
<protein>
    <recommendedName>
        <fullName evidence="10">Cytochrome P450</fullName>
    </recommendedName>
</protein>
<dbReference type="GO" id="GO:0016705">
    <property type="term" value="F:oxidoreductase activity, acting on paired donors, with incorporation or reduction of molecular oxygen"/>
    <property type="evidence" value="ECO:0007669"/>
    <property type="project" value="InterPro"/>
</dbReference>
<dbReference type="PROSITE" id="PS00086">
    <property type="entry name" value="CYTOCHROME_P450"/>
    <property type="match status" value="1"/>
</dbReference>
<dbReference type="AlphaFoldDB" id="A0A6A6F466"/>
<evidence type="ECO:0000256" key="1">
    <source>
        <dbReference type="ARBA" id="ARBA00010617"/>
    </source>
</evidence>
<keyword evidence="9" id="KW-1185">Reference proteome</keyword>
<evidence type="ECO:0000313" key="8">
    <source>
        <dbReference type="EMBL" id="KAF2207331.1"/>
    </source>
</evidence>
<dbReference type="SUPFAM" id="SSF48264">
    <property type="entry name" value="Cytochrome P450"/>
    <property type="match status" value="1"/>
</dbReference>
<dbReference type="InterPro" id="IPR017972">
    <property type="entry name" value="Cyt_P450_CS"/>
</dbReference>
<dbReference type="PANTHER" id="PTHR46300">
    <property type="entry name" value="P450, PUTATIVE (EUROFUNG)-RELATED-RELATED"/>
    <property type="match status" value="1"/>
</dbReference>
<keyword evidence="4 5" id="KW-0408">Iron</keyword>
<dbReference type="InterPro" id="IPR036396">
    <property type="entry name" value="Cyt_P450_sf"/>
</dbReference>
<reference evidence="8" key="1">
    <citation type="journal article" date="2020" name="Stud. Mycol.">
        <title>101 Dothideomycetes genomes: a test case for predicting lifestyles and emergence of pathogens.</title>
        <authorList>
            <person name="Haridas S."/>
            <person name="Albert R."/>
            <person name="Binder M."/>
            <person name="Bloem J."/>
            <person name="Labutti K."/>
            <person name="Salamov A."/>
            <person name="Andreopoulos B."/>
            <person name="Baker S."/>
            <person name="Barry K."/>
            <person name="Bills G."/>
            <person name="Bluhm B."/>
            <person name="Cannon C."/>
            <person name="Castanera R."/>
            <person name="Culley D."/>
            <person name="Daum C."/>
            <person name="Ezra D."/>
            <person name="Gonzalez J."/>
            <person name="Henrissat B."/>
            <person name="Kuo A."/>
            <person name="Liang C."/>
            <person name="Lipzen A."/>
            <person name="Lutzoni F."/>
            <person name="Magnuson J."/>
            <person name="Mondo S."/>
            <person name="Nolan M."/>
            <person name="Ohm R."/>
            <person name="Pangilinan J."/>
            <person name="Park H.-J."/>
            <person name="Ramirez L."/>
            <person name="Alfaro M."/>
            <person name="Sun H."/>
            <person name="Tritt A."/>
            <person name="Yoshinaga Y."/>
            <person name="Zwiers L.-H."/>
            <person name="Turgeon B."/>
            <person name="Goodwin S."/>
            <person name="Spatafora J."/>
            <person name="Crous P."/>
            <person name="Grigoriev I."/>
        </authorList>
    </citation>
    <scope>NUCLEOTIDE SEQUENCE</scope>
    <source>
        <strain evidence="8">SCOH1-5</strain>
    </source>
</reference>
<dbReference type="PANTHER" id="PTHR46300:SF4">
    <property type="entry name" value="CYTOCHROME P450 98A3"/>
    <property type="match status" value="1"/>
</dbReference>
<evidence type="ECO:0000256" key="6">
    <source>
        <dbReference type="RuleBase" id="RU000461"/>
    </source>
</evidence>
<organism evidence="8 9">
    <name type="scientific">Cercospora zeae-maydis SCOH1-5</name>
    <dbReference type="NCBI Taxonomy" id="717836"/>
    <lineage>
        <taxon>Eukaryota</taxon>
        <taxon>Fungi</taxon>
        <taxon>Dikarya</taxon>
        <taxon>Ascomycota</taxon>
        <taxon>Pezizomycotina</taxon>
        <taxon>Dothideomycetes</taxon>
        <taxon>Dothideomycetidae</taxon>
        <taxon>Mycosphaerellales</taxon>
        <taxon>Mycosphaerellaceae</taxon>
        <taxon>Cercospora</taxon>
    </lineage>
</organism>
<evidence type="ECO:0000256" key="5">
    <source>
        <dbReference type="PIRSR" id="PIRSR602401-1"/>
    </source>
</evidence>
<evidence type="ECO:0000256" key="4">
    <source>
        <dbReference type="ARBA" id="ARBA00023004"/>
    </source>
</evidence>
<keyword evidence="7" id="KW-0812">Transmembrane</keyword>
<dbReference type="Pfam" id="PF00067">
    <property type="entry name" value="p450"/>
    <property type="match status" value="1"/>
</dbReference>
<dbReference type="GO" id="GO:0004497">
    <property type="term" value="F:monooxygenase activity"/>
    <property type="evidence" value="ECO:0007669"/>
    <property type="project" value="UniProtKB-KW"/>
</dbReference>
<keyword evidence="7" id="KW-0472">Membrane</keyword>
<keyword evidence="2 5" id="KW-0479">Metal-binding</keyword>
<dbReference type="GO" id="GO:0020037">
    <property type="term" value="F:heme binding"/>
    <property type="evidence" value="ECO:0007669"/>
    <property type="project" value="InterPro"/>
</dbReference>
<feature type="transmembrane region" description="Helical" evidence="7">
    <location>
        <begin position="12"/>
        <end position="31"/>
    </location>
</feature>
<keyword evidence="3 6" id="KW-0560">Oxidoreductase</keyword>
<evidence type="ECO:0000256" key="3">
    <source>
        <dbReference type="ARBA" id="ARBA00023002"/>
    </source>
</evidence>
<accession>A0A6A6F466</accession>
<name>A0A6A6F466_9PEZI</name>
<dbReference type="Proteomes" id="UP000799539">
    <property type="component" value="Unassembled WGS sequence"/>
</dbReference>
<dbReference type="GO" id="GO:0005506">
    <property type="term" value="F:iron ion binding"/>
    <property type="evidence" value="ECO:0007669"/>
    <property type="project" value="InterPro"/>
</dbReference>
<dbReference type="OrthoDB" id="2789670at2759"/>
<gene>
    <name evidence="8" type="ORF">CERZMDRAFT_115202</name>
</gene>
<keyword evidence="5 6" id="KW-0349">Heme</keyword>
<evidence type="ECO:0008006" key="10">
    <source>
        <dbReference type="Google" id="ProtNLM"/>
    </source>
</evidence>
<evidence type="ECO:0000313" key="9">
    <source>
        <dbReference type="Proteomes" id="UP000799539"/>
    </source>
</evidence>
<evidence type="ECO:0000256" key="2">
    <source>
        <dbReference type="ARBA" id="ARBA00022723"/>
    </source>
</evidence>
<keyword evidence="7" id="KW-1133">Transmembrane helix</keyword>
<dbReference type="InterPro" id="IPR001128">
    <property type="entry name" value="Cyt_P450"/>
</dbReference>
<dbReference type="PRINTS" id="PR00463">
    <property type="entry name" value="EP450I"/>
</dbReference>
<feature type="binding site" description="axial binding residue" evidence="5">
    <location>
        <position position="434"/>
    </location>
    <ligand>
        <name>heme</name>
        <dbReference type="ChEBI" id="CHEBI:30413"/>
    </ligand>
    <ligandPart>
        <name>Fe</name>
        <dbReference type="ChEBI" id="CHEBI:18248"/>
    </ligandPart>
</feature>
<proteinExistence type="inferred from homology"/>
<dbReference type="EMBL" id="ML992704">
    <property type="protein sequence ID" value="KAF2207331.1"/>
    <property type="molecule type" value="Genomic_DNA"/>
</dbReference>
<dbReference type="CDD" id="cd11065">
    <property type="entry name" value="CYP64-like"/>
    <property type="match status" value="1"/>
</dbReference>
<dbReference type="InterPro" id="IPR002401">
    <property type="entry name" value="Cyt_P450_E_grp-I"/>
</dbReference>
<dbReference type="InterPro" id="IPR050364">
    <property type="entry name" value="Cytochrome_P450_fung"/>
</dbReference>
<keyword evidence="6" id="KW-0503">Monooxygenase</keyword>
<evidence type="ECO:0000256" key="7">
    <source>
        <dbReference type="SAM" id="Phobius"/>
    </source>
</evidence>
<comment type="similarity">
    <text evidence="1 6">Belongs to the cytochrome P450 family.</text>
</comment>
<dbReference type="Gene3D" id="1.10.630.10">
    <property type="entry name" value="Cytochrome P450"/>
    <property type="match status" value="1"/>
</dbReference>